<reference evidence="3 5" key="2">
    <citation type="submission" date="2018-06" db="EMBL/GenBank/DDBJ databases">
        <authorList>
            <consortium name="Pathogen Informatics"/>
            <person name="Doyle S."/>
        </authorList>
    </citation>
    <scope>NUCLEOTIDE SEQUENCE [LARGE SCALE GENOMIC DNA]</scope>
    <source>
        <strain evidence="3 5">NCTC12376</strain>
    </source>
</reference>
<dbReference type="EMBL" id="UGOW01000001">
    <property type="protein sequence ID" value="STY17678.1"/>
    <property type="molecule type" value="Genomic_DNA"/>
</dbReference>
<keyword evidence="1" id="KW-1133">Transmembrane helix</keyword>
<dbReference type="STRING" id="45072.Lqua_1302"/>
<reference evidence="2 4" key="1">
    <citation type="submission" date="2015-11" db="EMBL/GenBank/DDBJ databases">
        <title>Genomic analysis of 38 Legionella species identifies large and diverse effector repertoires.</title>
        <authorList>
            <person name="Burstein D."/>
            <person name="Amaro F."/>
            <person name="Zusman T."/>
            <person name="Lifshitz Z."/>
            <person name="Cohen O."/>
            <person name="Gilbert J.A."/>
            <person name="Pupko T."/>
            <person name="Shuman H.A."/>
            <person name="Segal G."/>
        </authorList>
    </citation>
    <scope>NUCLEOTIDE SEQUENCE [LARGE SCALE GENOMIC DNA]</scope>
    <source>
        <strain evidence="2 4">ATCC 49507</strain>
    </source>
</reference>
<keyword evidence="4" id="KW-1185">Reference proteome</keyword>
<evidence type="ECO:0000313" key="2">
    <source>
        <dbReference type="EMBL" id="KTD51075.1"/>
    </source>
</evidence>
<evidence type="ECO:0000313" key="4">
    <source>
        <dbReference type="Proteomes" id="UP000054639"/>
    </source>
</evidence>
<dbReference type="RefSeq" id="WP_058473472.1">
    <property type="nucleotide sequence ID" value="NZ_CAAAIL010000021.1"/>
</dbReference>
<sequence>MNGFLFSHVLTKQEVDDKISRAINLLKNIPSKEKVLFLSELKSRLSDFETELLSEQFTIYEKEHVLIQYNRFAKTLLHCLKSPENTSASIIYYHRFKYYPVGIEDTMKPNPLLQNSAITTMGIGVALLAATIPAFIFNPAIGAIFLSMAITLLFPSCFYLMTPESPDTTRKKAEEKTIFQMAARLMKPDLIFNDVYDIPESSSPIYAT</sequence>
<accession>A0A378KWD8</accession>
<gene>
    <name evidence="2" type="ORF">Lqua_1302</name>
    <name evidence="3" type="ORF">NCTC12376_01491</name>
</gene>
<evidence type="ECO:0000256" key="1">
    <source>
        <dbReference type="SAM" id="Phobius"/>
    </source>
</evidence>
<keyword evidence="1" id="KW-0472">Membrane</keyword>
<proteinExistence type="predicted"/>
<keyword evidence="1" id="KW-0812">Transmembrane</keyword>
<dbReference type="Proteomes" id="UP000054639">
    <property type="component" value="Unassembled WGS sequence"/>
</dbReference>
<evidence type="ECO:0000313" key="3">
    <source>
        <dbReference type="EMBL" id="STY17678.1"/>
    </source>
</evidence>
<name>A0A378KWD8_9GAMM</name>
<organism evidence="3 5">
    <name type="scientific">Legionella quateirensis</name>
    <dbReference type="NCBI Taxonomy" id="45072"/>
    <lineage>
        <taxon>Bacteria</taxon>
        <taxon>Pseudomonadati</taxon>
        <taxon>Pseudomonadota</taxon>
        <taxon>Gammaproteobacteria</taxon>
        <taxon>Legionellales</taxon>
        <taxon>Legionellaceae</taxon>
        <taxon>Legionella</taxon>
    </lineage>
</organism>
<feature type="transmembrane region" description="Helical" evidence="1">
    <location>
        <begin position="117"/>
        <end position="137"/>
    </location>
</feature>
<dbReference type="AlphaFoldDB" id="A0A378KWD8"/>
<feature type="transmembrane region" description="Helical" evidence="1">
    <location>
        <begin position="143"/>
        <end position="162"/>
    </location>
</feature>
<dbReference type="EMBL" id="LNYR01000012">
    <property type="protein sequence ID" value="KTD51075.1"/>
    <property type="molecule type" value="Genomic_DNA"/>
</dbReference>
<dbReference type="OrthoDB" id="5653474at2"/>
<evidence type="ECO:0000313" key="5">
    <source>
        <dbReference type="Proteomes" id="UP000254230"/>
    </source>
</evidence>
<protein>
    <submittedName>
        <fullName evidence="2">23, 7 kDa protein</fullName>
    </submittedName>
    <submittedName>
        <fullName evidence="3">Integral membrane protein (PIN domain superfamily)</fullName>
    </submittedName>
</protein>
<dbReference type="Proteomes" id="UP000254230">
    <property type="component" value="Unassembled WGS sequence"/>
</dbReference>